<dbReference type="STRING" id="69332.A0A388LPB2"/>
<feature type="transmembrane region" description="Helical" evidence="1">
    <location>
        <begin position="175"/>
        <end position="196"/>
    </location>
</feature>
<evidence type="ECO:0000256" key="2">
    <source>
        <dbReference type="SAM" id="SignalP"/>
    </source>
</evidence>
<dbReference type="OMA" id="WTAETIS"/>
<dbReference type="PANTHER" id="PTHR19991:SF2">
    <property type="entry name" value="GH08893P"/>
    <property type="match status" value="1"/>
</dbReference>
<sequence length="223" mass="24963">MLLFTLLCTFPALLLAESSEGNGHMPEGDLIELTDKTFEHDTQAYTGQTTGHWLVLFTASPEGSRHVEALMRDLKKDEKVGETLLMAKVDVAKNLATQKRFGVSENFKVILFRDRKMFIYEDDLTLESLRKFVTGGFLNQAGLKVPRESAPIESFMEELQKGYRVALSFVIQSPLGMSICGVLVALFAYAVTRSILGLDVKQTKVRRGLRPKHGPIRRKARAS</sequence>
<evidence type="ECO:0000313" key="3">
    <source>
        <dbReference type="EMBL" id="GBG84168.1"/>
    </source>
</evidence>
<accession>A0A388LPB2</accession>
<keyword evidence="1" id="KW-1133">Transmembrane helix</keyword>
<organism evidence="3 4">
    <name type="scientific">Chara braunii</name>
    <name type="common">Braun's stonewort</name>
    <dbReference type="NCBI Taxonomy" id="69332"/>
    <lineage>
        <taxon>Eukaryota</taxon>
        <taxon>Viridiplantae</taxon>
        <taxon>Streptophyta</taxon>
        <taxon>Charophyceae</taxon>
        <taxon>Charales</taxon>
        <taxon>Characeae</taxon>
        <taxon>Chara</taxon>
    </lineage>
</organism>
<dbReference type="InterPro" id="IPR036249">
    <property type="entry name" value="Thioredoxin-like_sf"/>
</dbReference>
<dbReference type="PANTHER" id="PTHR19991">
    <property type="entry name" value="L 2 01289"/>
    <property type="match status" value="1"/>
</dbReference>
<feature type="chain" id="PRO_5017427472" description="Thioredoxin domain-containing protein" evidence="2">
    <location>
        <begin position="17"/>
        <end position="223"/>
    </location>
</feature>
<keyword evidence="4" id="KW-1185">Reference proteome</keyword>
<feature type="signal peptide" evidence="2">
    <location>
        <begin position="1"/>
        <end position="16"/>
    </location>
</feature>
<gene>
    <name evidence="3" type="ORF">CBR_g38142</name>
</gene>
<dbReference type="Gene3D" id="3.40.30.10">
    <property type="entry name" value="Glutaredoxin"/>
    <property type="match status" value="1"/>
</dbReference>
<evidence type="ECO:0000313" key="4">
    <source>
        <dbReference type="Proteomes" id="UP000265515"/>
    </source>
</evidence>
<keyword evidence="2" id="KW-0732">Signal</keyword>
<dbReference type="Gramene" id="GBG84168">
    <property type="protein sequence ID" value="GBG84168"/>
    <property type="gene ID" value="CBR_g38142"/>
</dbReference>
<dbReference type="EMBL" id="BFEA01000466">
    <property type="protein sequence ID" value="GBG84168.1"/>
    <property type="molecule type" value="Genomic_DNA"/>
</dbReference>
<reference evidence="3 4" key="1">
    <citation type="journal article" date="2018" name="Cell">
        <title>The Chara Genome: Secondary Complexity and Implications for Plant Terrestrialization.</title>
        <authorList>
            <person name="Nishiyama T."/>
            <person name="Sakayama H."/>
            <person name="Vries J.D."/>
            <person name="Buschmann H."/>
            <person name="Saint-Marcoux D."/>
            <person name="Ullrich K.K."/>
            <person name="Haas F.B."/>
            <person name="Vanderstraeten L."/>
            <person name="Becker D."/>
            <person name="Lang D."/>
            <person name="Vosolsobe S."/>
            <person name="Rombauts S."/>
            <person name="Wilhelmsson P.K.I."/>
            <person name="Janitza P."/>
            <person name="Kern R."/>
            <person name="Heyl A."/>
            <person name="Rumpler F."/>
            <person name="Villalobos L.I.A.C."/>
            <person name="Clay J.M."/>
            <person name="Skokan R."/>
            <person name="Toyoda A."/>
            <person name="Suzuki Y."/>
            <person name="Kagoshima H."/>
            <person name="Schijlen E."/>
            <person name="Tajeshwar N."/>
            <person name="Catarino B."/>
            <person name="Hetherington A.J."/>
            <person name="Saltykova A."/>
            <person name="Bonnot C."/>
            <person name="Breuninger H."/>
            <person name="Symeonidi A."/>
            <person name="Radhakrishnan G.V."/>
            <person name="Van Nieuwerburgh F."/>
            <person name="Deforce D."/>
            <person name="Chang C."/>
            <person name="Karol K.G."/>
            <person name="Hedrich R."/>
            <person name="Ulvskov P."/>
            <person name="Glockner G."/>
            <person name="Delwiche C.F."/>
            <person name="Petrasek J."/>
            <person name="Van de Peer Y."/>
            <person name="Friml J."/>
            <person name="Beilby M."/>
            <person name="Dolan L."/>
            <person name="Kohara Y."/>
            <person name="Sugano S."/>
            <person name="Fujiyama A."/>
            <person name="Delaux P.-M."/>
            <person name="Quint M."/>
            <person name="TheiBen G."/>
            <person name="Hagemann M."/>
            <person name="Harholt J."/>
            <person name="Dunand C."/>
            <person name="Zachgo S."/>
            <person name="Langdale J."/>
            <person name="Maumus F."/>
            <person name="Straeten D.V.D."/>
            <person name="Gould S.B."/>
            <person name="Rensing S.A."/>
        </authorList>
    </citation>
    <scope>NUCLEOTIDE SEQUENCE [LARGE SCALE GENOMIC DNA]</scope>
    <source>
        <strain evidence="3 4">S276</strain>
    </source>
</reference>
<dbReference type="OrthoDB" id="72053at2759"/>
<comment type="caution">
    <text evidence="3">The sequence shown here is derived from an EMBL/GenBank/DDBJ whole genome shotgun (WGS) entry which is preliminary data.</text>
</comment>
<evidence type="ECO:0000256" key="1">
    <source>
        <dbReference type="SAM" id="Phobius"/>
    </source>
</evidence>
<proteinExistence type="predicted"/>
<dbReference type="CDD" id="cd02961">
    <property type="entry name" value="PDI_a_family"/>
    <property type="match status" value="1"/>
</dbReference>
<dbReference type="AlphaFoldDB" id="A0A388LPB2"/>
<keyword evidence="1" id="KW-0812">Transmembrane</keyword>
<protein>
    <recommendedName>
        <fullName evidence="5">Thioredoxin domain-containing protein</fullName>
    </recommendedName>
</protein>
<keyword evidence="1" id="KW-0472">Membrane</keyword>
<dbReference type="Proteomes" id="UP000265515">
    <property type="component" value="Unassembled WGS sequence"/>
</dbReference>
<evidence type="ECO:0008006" key="5">
    <source>
        <dbReference type="Google" id="ProtNLM"/>
    </source>
</evidence>
<name>A0A388LPB2_CHABU</name>
<dbReference type="SUPFAM" id="SSF52833">
    <property type="entry name" value="Thioredoxin-like"/>
    <property type="match status" value="1"/>
</dbReference>